<proteinExistence type="predicted"/>
<dbReference type="EMBL" id="BAAADV010000007">
    <property type="protein sequence ID" value="GAA0677641.1"/>
    <property type="molecule type" value="Genomic_DNA"/>
</dbReference>
<dbReference type="AlphaFoldDB" id="A0AAV3TC87"/>
<dbReference type="Proteomes" id="UP001500420">
    <property type="component" value="Unassembled WGS sequence"/>
</dbReference>
<reference evidence="2 3" key="1">
    <citation type="journal article" date="2019" name="Int. J. Syst. Evol. Microbiol.">
        <title>The Global Catalogue of Microorganisms (GCM) 10K type strain sequencing project: providing services to taxonomists for standard genome sequencing and annotation.</title>
        <authorList>
            <consortium name="The Broad Institute Genomics Platform"/>
            <consortium name="The Broad Institute Genome Sequencing Center for Infectious Disease"/>
            <person name="Wu L."/>
            <person name="Ma J."/>
        </authorList>
    </citation>
    <scope>NUCLEOTIDE SEQUENCE [LARGE SCALE GENOMIC DNA]</scope>
    <source>
        <strain evidence="2 3">JCM 16328</strain>
    </source>
</reference>
<keyword evidence="3" id="KW-1185">Reference proteome</keyword>
<comment type="caution">
    <text evidence="2">The sequence shown here is derived from an EMBL/GenBank/DDBJ whole genome shotgun (WGS) entry which is preliminary data.</text>
</comment>
<name>A0AAV3TC87_9EURY</name>
<evidence type="ECO:0000256" key="1">
    <source>
        <dbReference type="SAM" id="MobiDB-lite"/>
    </source>
</evidence>
<accession>A0AAV3TC87</accession>
<organism evidence="2 3">
    <name type="scientific">Natronoarchaeum mannanilyticum</name>
    <dbReference type="NCBI Taxonomy" id="926360"/>
    <lineage>
        <taxon>Archaea</taxon>
        <taxon>Methanobacteriati</taxon>
        <taxon>Methanobacteriota</taxon>
        <taxon>Stenosarchaea group</taxon>
        <taxon>Halobacteria</taxon>
        <taxon>Halobacteriales</taxon>
        <taxon>Natronoarchaeaceae</taxon>
    </lineage>
</organism>
<protein>
    <recommendedName>
        <fullName evidence="4">CopG family transcriptional regulator</fullName>
    </recommendedName>
</protein>
<evidence type="ECO:0000313" key="2">
    <source>
        <dbReference type="EMBL" id="GAA0677641.1"/>
    </source>
</evidence>
<evidence type="ECO:0008006" key="4">
    <source>
        <dbReference type="Google" id="ProtNLM"/>
    </source>
</evidence>
<feature type="region of interest" description="Disordered" evidence="1">
    <location>
        <begin position="1"/>
        <end position="32"/>
    </location>
</feature>
<evidence type="ECO:0000313" key="3">
    <source>
        <dbReference type="Proteomes" id="UP001500420"/>
    </source>
</evidence>
<gene>
    <name evidence="2" type="ORF">GCM10009020_27130</name>
</gene>
<sequence length="57" mass="6322">MASVSEDMGVYVSDVSEFVGSDEGDEDREPLGDRLRGMAAELDVDSVEEVRELRDRT</sequence>